<comment type="caution">
    <text evidence="2">The sequence shown here is derived from an EMBL/GenBank/DDBJ whole genome shotgun (WGS) entry which is preliminary data.</text>
</comment>
<feature type="region of interest" description="Disordered" evidence="1">
    <location>
        <begin position="53"/>
        <end position="88"/>
    </location>
</feature>
<name>A0A4C1VPY2_EUMVA</name>
<proteinExistence type="predicted"/>
<dbReference type="EMBL" id="BGZK01000371">
    <property type="protein sequence ID" value="GBP39825.1"/>
    <property type="molecule type" value="Genomic_DNA"/>
</dbReference>
<accession>A0A4C1VPY2</accession>
<dbReference type="Proteomes" id="UP000299102">
    <property type="component" value="Unassembled WGS sequence"/>
</dbReference>
<organism evidence="2 3">
    <name type="scientific">Eumeta variegata</name>
    <name type="common">Bagworm moth</name>
    <name type="synonym">Eumeta japonica</name>
    <dbReference type="NCBI Taxonomy" id="151549"/>
    <lineage>
        <taxon>Eukaryota</taxon>
        <taxon>Metazoa</taxon>
        <taxon>Ecdysozoa</taxon>
        <taxon>Arthropoda</taxon>
        <taxon>Hexapoda</taxon>
        <taxon>Insecta</taxon>
        <taxon>Pterygota</taxon>
        <taxon>Neoptera</taxon>
        <taxon>Endopterygota</taxon>
        <taxon>Lepidoptera</taxon>
        <taxon>Glossata</taxon>
        <taxon>Ditrysia</taxon>
        <taxon>Tineoidea</taxon>
        <taxon>Psychidae</taxon>
        <taxon>Oiketicinae</taxon>
        <taxon>Eumeta</taxon>
    </lineage>
</organism>
<keyword evidence="3" id="KW-1185">Reference proteome</keyword>
<reference evidence="2 3" key="1">
    <citation type="journal article" date="2019" name="Commun. Biol.">
        <title>The bagworm genome reveals a unique fibroin gene that provides high tensile strength.</title>
        <authorList>
            <person name="Kono N."/>
            <person name="Nakamura H."/>
            <person name="Ohtoshi R."/>
            <person name="Tomita M."/>
            <person name="Numata K."/>
            <person name="Arakawa K."/>
        </authorList>
    </citation>
    <scope>NUCLEOTIDE SEQUENCE [LARGE SCALE GENOMIC DNA]</scope>
</reference>
<evidence type="ECO:0000313" key="3">
    <source>
        <dbReference type="Proteomes" id="UP000299102"/>
    </source>
</evidence>
<dbReference type="AlphaFoldDB" id="A0A4C1VPY2"/>
<feature type="compositionally biased region" description="Basic residues" evidence="1">
    <location>
        <begin position="61"/>
        <end position="71"/>
    </location>
</feature>
<gene>
    <name evidence="2" type="ORF">EVAR_88328_1</name>
</gene>
<evidence type="ECO:0000256" key="1">
    <source>
        <dbReference type="SAM" id="MobiDB-lite"/>
    </source>
</evidence>
<evidence type="ECO:0000313" key="2">
    <source>
        <dbReference type="EMBL" id="GBP39825.1"/>
    </source>
</evidence>
<sequence>MQLDGRMDMTNYKDSVFAISARNPKNCEVVLNRYFYDPHRDERRRRTRLRADVTLTDSRVRPPRPPRPSRARMRDNIVDGAALPSRTR</sequence>
<protein>
    <submittedName>
        <fullName evidence="2">Uncharacterized protein</fullName>
    </submittedName>
</protein>